<evidence type="ECO:0000256" key="6">
    <source>
        <dbReference type="ARBA" id="ARBA00023004"/>
    </source>
</evidence>
<evidence type="ECO:0000256" key="4">
    <source>
        <dbReference type="ARBA" id="ARBA00022723"/>
    </source>
</evidence>
<dbReference type="STRING" id="3476.A0A2P5BYB0"/>
<dbReference type="InterPro" id="IPR002401">
    <property type="entry name" value="Cyt_P450_E_grp-I"/>
</dbReference>
<sequence>MFVREMLRKSSLDGMYGPRREEVMKSVRHVYDVVYKAGTSPVDFGSLVGSTVVNAIMSMICGVSLKAGEKTIDGVEFRKLTTELTVLIGKPHVSDLFPGLAWLAIQGIEMETKKVIRVFDAIFDSAIEERKRIITEGGGEVQRKDFLQLLLEMINDHDHEDGTNTTTISLAQLKAILMILQSCSGWNGYTTMTALEWAMADLLKNPEAMNKVQEELTQVVGLTITVEDFHFSQLTYLNAVIKETLRSHPPVPFLVPRYPSQSTTIGGYNVPKGAKIFLNVWAIHMDPSNWENPLEFRPERFLNNSDDDDASKFDLSGNNFNLIPFGSGRRACAGVPLAERMLLYVLASFLHAFEWELPCGGKVVLSEICGIVLKKREPLLIFPKPRLSNYELYS</sequence>
<evidence type="ECO:0000256" key="3">
    <source>
        <dbReference type="ARBA" id="ARBA00022617"/>
    </source>
</evidence>
<evidence type="ECO:0000256" key="9">
    <source>
        <dbReference type="RuleBase" id="RU000461"/>
    </source>
</evidence>
<comment type="cofactor">
    <cofactor evidence="1 8">
        <name>heme</name>
        <dbReference type="ChEBI" id="CHEBI:30413"/>
    </cofactor>
</comment>
<evidence type="ECO:0000256" key="5">
    <source>
        <dbReference type="ARBA" id="ARBA00023002"/>
    </source>
</evidence>
<dbReference type="InterPro" id="IPR017972">
    <property type="entry name" value="Cyt_P450_CS"/>
</dbReference>
<dbReference type="OrthoDB" id="2789670at2759"/>
<dbReference type="SUPFAM" id="SSF48264">
    <property type="entry name" value="Cytochrome P450"/>
    <property type="match status" value="1"/>
</dbReference>
<feature type="binding site" description="axial binding residue" evidence="8">
    <location>
        <position position="332"/>
    </location>
    <ligand>
        <name>heme</name>
        <dbReference type="ChEBI" id="CHEBI:30413"/>
    </ligand>
    <ligandPart>
        <name>Fe</name>
        <dbReference type="ChEBI" id="CHEBI:18248"/>
    </ligandPart>
</feature>
<dbReference type="GO" id="GO:0004497">
    <property type="term" value="F:monooxygenase activity"/>
    <property type="evidence" value="ECO:0007669"/>
    <property type="project" value="UniProtKB-KW"/>
</dbReference>
<evidence type="ECO:0000256" key="7">
    <source>
        <dbReference type="ARBA" id="ARBA00023033"/>
    </source>
</evidence>
<dbReference type="PROSITE" id="PS00086">
    <property type="entry name" value="CYTOCHROME_P450"/>
    <property type="match status" value="1"/>
</dbReference>
<keyword evidence="3 8" id="KW-0349">Heme</keyword>
<dbReference type="PRINTS" id="PR00385">
    <property type="entry name" value="P450"/>
</dbReference>
<dbReference type="Proteomes" id="UP000237105">
    <property type="component" value="Unassembled WGS sequence"/>
</dbReference>
<comment type="similarity">
    <text evidence="2 9">Belongs to the cytochrome P450 family.</text>
</comment>
<evidence type="ECO:0000256" key="2">
    <source>
        <dbReference type="ARBA" id="ARBA00010617"/>
    </source>
</evidence>
<dbReference type="InterPro" id="IPR001128">
    <property type="entry name" value="Cyt_P450"/>
</dbReference>
<reference evidence="11" key="1">
    <citation type="submission" date="2016-06" db="EMBL/GenBank/DDBJ databases">
        <title>Parallel loss of symbiosis genes in relatives of nitrogen-fixing non-legume Parasponia.</title>
        <authorList>
            <person name="Van Velzen R."/>
            <person name="Holmer R."/>
            <person name="Bu F."/>
            <person name="Rutten L."/>
            <person name="Van Zeijl A."/>
            <person name="Liu W."/>
            <person name="Santuari L."/>
            <person name="Cao Q."/>
            <person name="Sharma T."/>
            <person name="Shen D."/>
            <person name="Roswanjaya Y."/>
            <person name="Wardhani T."/>
            <person name="Kalhor M.S."/>
            <person name="Jansen J."/>
            <person name="Van den Hoogen J."/>
            <person name="Gungor B."/>
            <person name="Hartog M."/>
            <person name="Hontelez J."/>
            <person name="Verver J."/>
            <person name="Yang W.-C."/>
            <person name="Schijlen E."/>
            <person name="Repin R."/>
            <person name="Schilthuizen M."/>
            <person name="Schranz E."/>
            <person name="Heidstra R."/>
            <person name="Miyata K."/>
            <person name="Fedorova E."/>
            <person name="Kohlen W."/>
            <person name="Bisseling T."/>
            <person name="Smit S."/>
            <person name="Geurts R."/>
        </authorList>
    </citation>
    <scope>NUCLEOTIDE SEQUENCE [LARGE SCALE GENOMIC DNA]</scope>
    <source>
        <strain evidence="11">cv. WU1-14</strain>
    </source>
</reference>
<name>A0A2P5BYB0_PARAD</name>
<dbReference type="GO" id="GO:0016705">
    <property type="term" value="F:oxidoreductase activity, acting on paired donors, with incorporation or reduction of molecular oxygen"/>
    <property type="evidence" value="ECO:0007669"/>
    <property type="project" value="InterPro"/>
</dbReference>
<keyword evidence="4 8" id="KW-0479">Metal-binding</keyword>
<organism evidence="10 11">
    <name type="scientific">Parasponia andersonii</name>
    <name type="common">Sponia andersonii</name>
    <dbReference type="NCBI Taxonomy" id="3476"/>
    <lineage>
        <taxon>Eukaryota</taxon>
        <taxon>Viridiplantae</taxon>
        <taxon>Streptophyta</taxon>
        <taxon>Embryophyta</taxon>
        <taxon>Tracheophyta</taxon>
        <taxon>Spermatophyta</taxon>
        <taxon>Magnoliopsida</taxon>
        <taxon>eudicotyledons</taxon>
        <taxon>Gunneridae</taxon>
        <taxon>Pentapetalae</taxon>
        <taxon>rosids</taxon>
        <taxon>fabids</taxon>
        <taxon>Rosales</taxon>
        <taxon>Cannabaceae</taxon>
        <taxon>Parasponia</taxon>
    </lineage>
</organism>
<evidence type="ECO:0000313" key="10">
    <source>
        <dbReference type="EMBL" id="PON53788.1"/>
    </source>
</evidence>
<keyword evidence="6 8" id="KW-0408">Iron</keyword>
<dbReference type="EMBL" id="JXTB01000202">
    <property type="protein sequence ID" value="PON53788.1"/>
    <property type="molecule type" value="Genomic_DNA"/>
</dbReference>
<dbReference type="GO" id="GO:0020037">
    <property type="term" value="F:heme binding"/>
    <property type="evidence" value="ECO:0007669"/>
    <property type="project" value="InterPro"/>
</dbReference>
<comment type="caution">
    <text evidence="10">The sequence shown here is derived from an EMBL/GenBank/DDBJ whole genome shotgun (WGS) entry which is preliminary data.</text>
</comment>
<keyword evidence="7 9" id="KW-0503">Monooxygenase</keyword>
<dbReference type="PANTHER" id="PTHR47951">
    <property type="entry name" value="OS08G0547900 PROTEIN"/>
    <property type="match status" value="1"/>
</dbReference>
<protein>
    <submittedName>
        <fullName evidence="10">Cytochrome P450, E-class, group I</fullName>
    </submittedName>
</protein>
<dbReference type="PRINTS" id="PR00463">
    <property type="entry name" value="EP450I"/>
</dbReference>
<dbReference type="Gene3D" id="1.10.630.10">
    <property type="entry name" value="Cytochrome P450"/>
    <property type="match status" value="1"/>
</dbReference>
<accession>A0A2P5BYB0</accession>
<dbReference type="AlphaFoldDB" id="A0A2P5BYB0"/>
<dbReference type="GO" id="GO:0005506">
    <property type="term" value="F:iron ion binding"/>
    <property type="evidence" value="ECO:0007669"/>
    <property type="project" value="InterPro"/>
</dbReference>
<gene>
    <name evidence="10" type="ORF">PanWU01x14_199500</name>
</gene>
<evidence type="ECO:0000313" key="11">
    <source>
        <dbReference type="Proteomes" id="UP000237105"/>
    </source>
</evidence>
<dbReference type="InterPro" id="IPR036396">
    <property type="entry name" value="Cyt_P450_sf"/>
</dbReference>
<dbReference type="Pfam" id="PF00067">
    <property type="entry name" value="p450"/>
    <property type="match status" value="1"/>
</dbReference>
<evidence type="ECO:0000256" key="8">
    <source>
        <dbReference type="PIRSR" id="PIRSR602401-1"/>
    </source>
</evidence>
<evidence type="ECO:0000256" key="1">
    <source>
        <dbReference type="ARBA" id="ARBA00001971"/>
    </source>
</evidence>
<proteinExistence type="inferred from homology"/>
<dbReference type="FunFam" id="1.10.630.10:FF:000126">
    <property type="entry name" value="Predicted protein"/>
    <property type="match status" value="1"/>
</dbReference>
<keyword evidence="11" id="KW-1185">Reference proteome</keyword>
<keyword evidence="5 9" id="KW-0560">Oxidoreductase</keyword>
<dbReference type="PANTHER" id="PTHR47951:SF7">
    <property type="entry name" value="FLAVONOID 3',5'-HYDROXYLASE-LIKE ISOFORM X1"/>
    <property type="match status" value="1"/>
</dbReference>